<gene>
    <name evidence="1" type="ORF">S12H4_61521</name>
</gene>
<dbReference type="EMBL" id="BARW01040869">
    <property type="protein sequence ID" value="GAJ21020.1"/>
    <property type="molecule type" value="Genomic_DNA"/>
</dbReference>
<comment type="caution">
    <text evidence="1">The sequence shown here is derived from an EMBL/GenBank/DDBJ whole genome shotgun (WGS) entry which is preliminary data.</text>
</comment>
<feature type="non-terminal residue" evidence="1">
    <location>
        <position position="1"/>
    </location>
</feature>
<reference evidence="1" key="1">
    <citation type="journal article" date="2014" name="Front. Microbiol.">
        <title>High frequency of phylogenetically diverse reductive dehalogenase-homologous genes in deep subseafloor sedimentary metagenomes.</title>
        <authorList>
            <person name="Kawai M."/>
            <person name="Futagami T."/>
            <person name="Toyoda A."/>
            <person name="Takaki Y."/>
            <person name="Nishi S."/>
            <person name="Hori S."/>
            <person name="Arai W."/>
            <person name="Tsubouchi T."/>
            <person name="Morono Y."/>
            <person name="Uchiyama I."/>
            <person name="Ito T."/>
            <person name="Fujiyama A."/>
            <person name="Inagaki F."/>
            <person name="Takami H."/>
        </authorList>
    </citation>
    <scope>NUCLEOTIDE SEQUENCE</scope>
    <source>
        <strain evidence="1">Expedition CK06-06</strain>
    </source>
</reference>
<dbReference type="AlphaFoldDB" id="X1W0Y6"/>
<evidence type="ECO:0000313" key="1">
    <source>
        <dbReference type="EMBL" id="GAJ21020.1"/>
    </source>
</evidence>
<protein>
    <submittedName>
        <fullName evidence="1">Uncharacterized protein</fullName>
    </submittedName>
</protein>
<sequence>GEYKYPTLSEYVVDFKNYNKITIDLTTQFSHFIVAQSYEAFETYLKDIIASYFTLKPELGKKILAKHSKHNNLLIKFLLIFPSG</sequence>
<proteinExistence type="predicted"/>
<name>X1W0Y6_9ZZZZ</name>
<accession>X1W0Y6</accession>
<organism evidence="1">
    <name type="scientific">marine sediment metagenome</name>
    <dbReference type="NCBI Taxonomy" id="412755"/>
    <lineage>
        <taxon>unclassified sequences</taxon>
        <taxon>metagenomes</taxon>
        <taxon>ecological metagenomes</taxon>
    </lineage>
</organism>